<accession>A0A9Q1CPN6</accession>
<proteinExistence type="predicted"/>
<evidence type="ECO:0000313" key="1">
    <source>
        <dbReference type="EMBL" id="KAJ8048775.1"/>
    </source>
</evidence>
<name>A0A9Q1CPN6_HOLLE</name>
<keyword evidence="2" id="KW-1185">Reference proteome</keyword>
<gene>
    <name evidence="1" type="ORF">HOLleu_01225</name>
</gene>
<dbReference type="OrthoDB" id="6021377at2759"/>
<sequence>MANASHGKIARELGEDYVRYKLGFDTDTGPSFYAETLETRCRKDTIKPYTGRSINYTTILSWTVKDPYKSFFLRYFRERGVQLGESRNGIRFCGEVSKILSSARLRERYPRAVWTIRGGICRVSPETLDRGARWLAGSFSRDIQDNTTETTFLHRYFHGPRAMVRGCDGFTTHVQRLKASSDTFGTNR</sequence>
<dbReference type="Proteomes" id="UP001152320">
    <property type="component" value="Chromosome 1"/>
</dbReference>
<protein>
    <submittedName>
        <fullName evidence="1">Uncharacterized protein</fullName>
    </submittedName>
</protein>
<organism evidence="1 2">
    <name type="scientific">Holothuria leucospilota</name>
    <name type="common">Black long sea cucumber</name>
    <name type="synonym">Mertensiothuria leucospilota</name>
    <dbReference type="NCBI Taxonomy" id="206669"/>
    <lineage>
        <taxon>Eukaryota</taxon>
        <taxon>Metazoa</taxon>
        <taxon>Echinodermata</taxon>
        <taxon>Eleutherozoa</taxon>
        <taxon>Echinozoa</taxon>
        <taxon>Holothuroidea</taxon>
        <taxon>Aspidochirotacea</taxon>
        <taxon>Aspidochirotida</taxon>
        <taxon>Holothuriidae</taxon>
        <taxon>Holothuria</taxon>
    </lineage>
</organism>
<dbReference type="AlphaFoldDB" id="A0A9Q1CPN6"/>
<evidence type="ECO:0000313" key="2">
    <source>
        <dbReference type="Proteomes" id="UP001152320"/>
    </source>
</evidence>
<comment type="caution">
    <text evidence="1">The sequence shown here is derived from an EMBL/GenBank/DDBJ whole genome shotgun (WGS) entry which is preliminary data.</text>
</comment>
<reference evidence="1" key="1">
    <citation type="submission" date="2021-10" db="EMBL/GenBank/DDBJ databases">
        <title>Tropical sea cucumber genome reveals ecological adaptation and Cuvierian tubules defense mechanism.</title>
        <authorList>
            <person name="Chen T."/>
        </authorList>
    </citation>
    <scope>NUCLEOTIDE SEQUENCE</scope>
    <source>
        <strain evidence="1">Nanhai2018</strain>
        <tissue evidence="1">Muscle</tissue>
    </source>
</reference>
<dbReference type="EMBL" id="JAIZAY010000001">
    <property type="protein sequence ID" value="KAJ8048775.1"/>
    <property type="molecule type" value="Genomic_DNA"/>
</dbReference>